<evidence type="ECO:0000256" key="1">
    <source>
        <dbReference type="SAM" id="MobiDB-lite"/>
    </source>
</evidence>
<keyword evidence="2" id="KW-0812">Transmembrane</keyword>
<feature type="transmembrane region" description="Helical" evidence="2">
    <location>
        <begin position="120"/>
        <end position="137"/>
    </location>
</feature>
<dbReference type="AlphaFoldDB" id="A0A1W2TKT0"/>
<feature type="compositionally biased region" description="Basic and acidic residues" evidence="1">
    <location>
        <begin position="701"/>
        <end position="718"/>
    </location>
</feature>
<evidence type="ECO:0000313" key="4">
    <source>
        <dbReference type="EMBL" id="GAP88890.1"/>
    </source>
</evidence>
<feature type="compositionally biased region" description="Polar residues" evidence="1">
    <location>
        <begin position="727"/>
        <end position="736"/>
    </location>
</feature>
<feature type="compositionally biased region" description="Basic and acidic residues" evidence="1">
    <location>
        <begin position="684"/>
        <end position="693"/>
    </location>
</feature>
<protein>
    <recommendedName>
        <fullName evidence="3">DUF6536 domain-containing protein</fullName>
    </recommendedName>
</protein>
<keyword evidence="2" id="KW-0472">Membrane</keyword>
<feature type="transmembrane region" description="Helical" evidence="2">
    <location>
        <begin position="340"/>
        <end position="358"/>
    </location>
</feature>
<dbReference type="InterPro" id="IPR046623">
    <property type="entry name" value="DUF6536"/>
</dbReference>
<feature type="transmembrane region" description="Helical" evidence="2">
    <location>
        <begin position="58"/>
        <end position="80"/>
    </location>
</feature>
<feature type="transmembrane region" description="Helical" evidence="2">
    <location>
        <begin position="12"/>
        <end position="38"/>
    </location>
</feature>
<evidence type="ECO:0000256" key="2">
    <source>
        <dbReference type="SAM" id="Phobius"/>
    </source>
</evidence>
<dbReference type="OrthoDB" id="5429634at2759"/>
<name>A0A1W2TKT0_ROSNE</name>
<organism evidence="4">
    <name type="scientific">Rosellinia necatrix</name>
    <name type="common">White root-rot fungus</name>
    <dbReference type="NCBI Taxonomy" id="77044"/>
    <lineage>
        <taxon>Eukaryota</taxon>
        <taxon>Fungi</taxon>
        <taxon>Dikarya</taxon>
        <taxon>Ascomycota</taxon>
        <taxon>Pezizomycotina</taxon>
        <taxon>Sordariomycetes</taxon>
        <taxon>Xylariomycetidae</taxon>
        <taxon>Xylariales</taxon>
        <taxon>Xylariaceae</taxon>
        <taxon>Rosellinia</taxon>
    </lineage>
</organism>
<dbReference type="Proteomes" id="UP000054516">
    <property type="component" value="Unassembled WGS sequence"/>
</dbReference>
<feature type="transmembrane region" description="Helical" evidence="2">
    <location>
        <begin position="437"/>
        <end position="458"/>
    </location>
</feature>
<dbReference type="PANTHER" id="PTHR35395">
    <property type="entry name" value="DUF6536 DOMAIN-CONTAINING PROTEIN"/>
    <property type="match status" value="1"/>
</dbReference>
<evidence type="ECO:0000313" key="5">
    <source>
        <dbReference type="Proteomes" id="UP000054516"/>
    </source>
</evidence>
<accession>A0A1W2TKT0</accession>
<reference evidence="4" key="1">
    <citation type="submission" date="2016-03" db="EMBL/GenBank/DDBJ databases">
        <title>Draft genome sequence of Rosellinia necatrix.</title>
        <authorList>
            <person name="Kanematsu S."/>
        </authorList>
    </citation>
    <scope>NUCLEOTIDE SEQUENCE [LARGE SCALE GENOMIC DNA]</scope>
    <source>
        <strain evidence="4">W97</strain>
    </source>
</reference>
<dbReference type="PANTHER" id="PTHR35395:SF1">
    <property type="entry name" value="DUF6536 DOMAIN-CONTAINING PROTEIN"/>
    <property type="match status" value="1"/>
</dbReference>
<evidence type="ECO:0000259" key="3">
    <source>
        <dbReference type="Pfam" id="PF20163"/>
    </source>
</evidence>
<keyword evidence="2" id="KW-1133">Transmembrane helix</keyword>
<proteinExistence type="predicted"/>
<gene>
    <name evidence="4" type="ORF">SAMD00023353_1700470</name>
</gene>
<dbReference type="Pfam" id="PF20163">
    <property type="entry name" value="DUF6536"/>
    <property type="match status" value="1"/>
</dbReference>
<dbReference type="STRING" id="77044.A0A1W2TKT0"/>
<dbReference type="EMBL" id="DF977462">
    <property type="protein sequence ID" value="GAP88890.1"/>
    <property type="molecule type" value="Genomic_DNA"/>
</dbReference>
<feature type="domain" description="DUF6536" evidence="3">
    <location>
        <begin position="10"/>
        <end position="160"/>
    </location>
</feature>
<feature type="region of interest" description="Disordered" evidence="1">
    <location>
        <begin position="672"/>
        <end position="736"/>
    </location>
</feature>
<keyword evidence="5" id="KW-1185">Reference proteome</keyword>
<dbReference type="OMA" id="NIWAWAR"/>
<sequence>MTFGQKYPGWRLSGLLLSILSVVITVGLLASLAVFSKLSDLGSSYIVFEGSCDSSSSISLGIQFAINAISTAILASSNFFMQVIVAPTRRDVDKAHGKRKSVEIGVLSLRNLSSIPRRRVALFLVLGLSSVPIHLFFNSLILESTTSTDALIVLAAETFLRGEQPFSSPGIVVSQTTNLTADAERLEVTLNAISESVQRNTSDWQRIDMDECRSRYNSSNEPLVNYRHAVMVVTDPRQNSTSGWFNENGHNIVATANTSVNSVWTTAYLLRGDPRFPNNTIIQPGGPGAQSNVSNALNHVLNLEGTSLVSSQVFLDGKIGSLEAEYCVSEKYSGDCKLELQLSILAIVCVICVLKLSVELTCMVASRHYRPFITPGDSICSFIIMPDETTAGLCAYERGNFTSLRGKHWRDPYTKSTSPRALHTGKRVLGSALPREVWTSHVITCATIVGVISFYFFANPHPNFNASNFGQNISNPAFLNRLDAVFLDGGVPSLLGTAFLVNLPQLALSIYYVTLNSVFTYFVAEMEWASFGTSYKTLRVTEKKGAQRSTHRLQLPYRYSVPLLISSTLLHWLYSKGTHVAIYDGRGGYYPYDSIRNYGFNGVQVSPSALLVSIILTYVVMPLPLLFALKPRPSAMVLGGTCSAVISAACHSVPLGCQYNPPRVVRGIPSAEENARMPGPGLEDAGRESHESTGDDIDSDSGERERTGVSETSRDTSNRRASLYGETDSSGQDANTTPFITKETEEATALCERMTQEPIKWGLIWRTKLGNNMDPIGRATPYYWIGSVLVPGVEERWLGHLAFGTAVTDVNAQRAGIRYEYQ</sequence>
<feature type="transmembrane region" description="Helical" evidence="2">
    <location>
        <begin position="609"/>
        <end position="629"/>
    </location>
</feature>